<dbReference type="InterPro" id="IPR013783">
    <property type="entry name" value="Ig-like_fold"/>
</dbReference>
<dbReference type="InterPro" id="IPR000601">
    <property type="entry name" value="PKD_dom"/>
</dbReference>
<dbReference type="Gene3D" id="3.30.60.270">
    <property type="match status" value="1"/>
</dbReference>
<keyword evidence="4 7" id="KW-0472">Membrane</keyword>
<evidence type="ECO:0000256" key="3">
    <source>
        <dbReference type="ARBA" id="ARBA00022737"/>
    </source>
</evidence>
<dbReference type="InterPro" id="IPR031777">
    <property type="entry name" value="Sortilin_C"/>
</dbReference>
<accession>A0A6P8HAP6</accession>
<dbReference type="PANTHER" id="PTHR12106:SF27">
    <property type="entry name" value="SORTILIN-RELATED RECEPTOR"/>
    <property type="match status" value="1"/>
</dbReference>
<feature type="domain" description="PKD" evidence="9">
    <location>
        <begin position="754"/>
        <end position="807"/>
    </location>
</feature>
<dbReference type="RefSeq" id="XP_031549570.1">
    <property type="nucleotide sequence ID" value="XM_031693710.1"/>
</dbReference>
<evidence type="ECO:0000259" key="9">
    <source>
        <dbReference type="PROSITE" id="PS50093"/>
    </source>
</evidence>
<keyword evidence="7" id="KW-0812">Transmembrane</keyword>
<dbReference type="InParanoid" id="A0A6P8HAP6"/>
<evidence type="ECO:0000256" key="5">
    <source>
        <dbReference type="ARBA" id="ARBA00023180"/>
    </source>
</evidence>
<dbReference type="InterPro" id="IPR035986">
    <property type="entry name" value="PKD_dom_sf"/>
</dbReference>
<gene>
    <name evidence="11" type="primary">LOC116287099</name>
</gene>
<dbReference type="PROSITE" id="PS50093">
    <property type="entry name" value="PKD"/>
    <property type="match status" value="2"/>
</dbReference>
<proteinExistence type="inferred from homology"/>
<comment type="subcellular location">
    <subcellularLocation>
        <location evidence="1">Membrane</location>
        <topology evidence="1">Single-pass type I membrane protein</topology>
    </subcellularLocation>
</comment>
<dbReference type="FunCoup" id="A0A6P8HAP6">
    <property type="interactions" value="726"/>
</dbReference>
<evidence type="ECO:0000313" key="11">
    <source>
        <dbReference type="RefSeq" id="XP_031549570.1"/>
    </source>
</evidence>
<dbReference type="SUPFAM" id="SSF110296">
    <property type="entry name" value="Oligoxyloglucan reducing end-specific cellobiohydrolase"/>
    <property type="match status" value="1"/>
</dbReference>
<dbReference type="Gene3D" id="2.10.70.80">
    <property type="match status" value="1"/>
</dbReference>
<dbReference type="GO" id="GO:0020037">
    <property type="term" value="F:heme binding"/>
    <property type="evidence" value="ECO:0007669"/>
    <property type="project" value="InterPro"/>
</dbReference>
<dbReference type="CDD" id="cd00146">
    <property type="entry name" value="PKD"/>
    <property type="match status" value="2"/>
</dbReference>
<protein>
    <submittedName>
        <fullName evidence="11">VPS10 domain-containing receptor SorCS1-like</fullName>
    </submittedName>
</protein>
<dbReference type="InterPro" id="IPR015943">
    <property type="entry name" value="WD40/YVTN_repeat-like_dom_sf"/>
</dbReference>
<sequence>MAFYYHYLTLLFTLLLIYEATSLLHDDISGFKYIVLDKKSNNAAFYSSLFKNGKIDQNKLTSLSTRGKRSLTDSPILYSSNSSRSGLATEYEFHGDNHSVAFLHWSGSRSQVIFIFTSNYQSIQRNPGGSVHVENAYLWRSTDYGTSFQREDQTKFNKGSKNINGIHFCKGNNKRVVVYDKKGKWVYISDDEGDSYAAYQVNFTPQEILCTRDSGKNFLVAFDETTSKLYHAKDDGKNWRFICNDVVQYFWGTNSTTLFIETQQPGHKYTSVLKYIHLPGDASDVKVFDALLGGFVTRSFKVNGKYMFVKKMYPQMAMYVSYNGSSFKKAMFPFNLDVKDFNVVDASEDEVLSCIRHDDYYNLYISDKTGTKYSLSLRRILATSSYQWGRTLKLADIHRVRSLRGVYIANIRRKDAIVRTFITFDKGGEWNRLAIPDNVQCKELECGLNLHMVHSERYYQISSVLSSESALGLIMAQGNVGRYLNEETDVYLSSDGGLHWNKILNGSHDYVFGDHGGLIVAVALGNYTKKVWYSCTEGKFWSTIEMEKNVRAYGLVTEPGETTWVSNIFGQHLTKSFEWLSVKLNFSSVFERKCTDQDYTLWTPNDERMKGQCLLGEHMVYERRKADICCYNGKQYEREINQTSCNCSLEDFTCDFGFQNNDISDSCVPISEDLIVPKVCPEFQTYMRSSGYRKVAGDRCVGGIEKDFYPVKTLCPVKVPSGLSIVLKRTTVAAHIPITFNLKQEQGSTGSTWYLWDFGDGSKPINVTGITKAQKQNHTFTDHGSFNVTVTASNSMGTTSTRIAVQVIDAILRVLITPPHAVLIGQPAPFNITLSSQHTERSWVAEHGYVHFVWTFEPKQRPNLTWENEVEHTFTKAGVYTVKVEAINAISRQYGQVTIHVYDDLRTLRISFDDELDNEYKDSQKWRDEFRNMFLAKLTSVVFIPKSRLEVYVLPGLPTQVDVSIKPKDTNDNHTMDQIVDRIKVVIKQKRLVIQLSEGKSTAAVYAELLDNSGKKPIAVDDKQGNQDTRLAIAIGLAAGFIVIFLVGIIFYVYRRYMWIYRRYSRLSMNGSRPDGFIPLHPGGQESVGYNADDDVVRYAVPETEDINDSEDELLLDDHTEPGRLSLVINEDTQQDNSQSTDAARA</sequence>
<feature type="signal peptide" evidence="8">
    <location>
        <begin position="1"/>
        <end position="22"/>
    </location>
</feature>
<feature type="transmembrane region" description="Helical" evidence="7">
    <location>
        <begin position="1031"/>
        <end position="1054"/>
    </location>
</feature>
<evidence type="ECO:0000256" key="7">
    <source>
        <dbReference type="SAM" id="Phobius"/>
    </source>
</evidence>
<feature type="region of interest" description="Disordered" evidence="6">
    <location>
        <begin position="1126"/>
        <end position="1146"/>
    </location>
</feature>
<organism evidence="10 11">
    <name type="scientific">Actinia tenebrosa</name>
    <name type="common">Australian red waratah sea anemone</name>
    <dbReference type="NCBI Taxonomy" id="6105"/>
    <lineage>
        <taxon>Eukaryota</taxon>
        <taxon>Metazoa</taxon>
        <taxon>Cnidaria</taxon>
        <taxon>Anthozoa</taxon>
        <taxon>Hexacorallia</taxon>
        <taxon>Actiniaria</taxon>
        <taxon>Actiniidae</taxon>
        <taxon>Actinia</taxon>
    </lineage>
</organism>
<dbReference type="Pfam" id="PF15901">
    <property type="entry name" value="Sortilin_C"/>
    <property type="match status" value="1"/>
</dbReference>
<dbReference type="SMART" id="SM00089">
    <property type="entry name" value="PKD"/>
    <property type="match status" value="2"/>
</dbReference>
<dbReference type="KEGG" id="aten:116287099"/>
<dbReference type="InterPro" id="IPR031778">
    <property type="entry name" value="Sortilin_N"/>
</dbReference>
<keyword evidence="3" id="KW-0677">Repeat</keyword>
<dbReference type="Proteomes" id="UP000515163">
    <property type="component" value="Unplaced"/>
</dbReference>
<keyword evidence="8" id="KW-0732">Signal</keyword>
<evidence type="ECO:0000256" key="1">
    <source>
        <dbReference type="ARBA" id="ARBA00004479"/>
    </source>
</evidence>
<dbReference type="GO" id="GO:0016020">
    <property type="term" value="C:membrane"/>
    <property type="evidence" value="ECO:0007669"/>
    <property type="project" value="UniProtKB-SubCell"/>
</dbReference>
<comment type="similarity">
    <text evidence="2">Belongs to the VPS10-related sortilin family. SORCS subfamily.</text>
</comment>
<feature type="domain" description="PKD" evidence="9">
    <location>
        <begin position="850"/>
        <end position="908"/>
    </location>
</feature>
<feature type="chain" id="PRO_5028279879" evidence="8">
    <location>
        <begin position="23"/>
        <end position="1146"/>
    </location>
</feature>
<dbReference type="Pfam" id="PF15902">
    <property type="entry name" value="Sortilin-Vps10"/>
    <property type="match status" value="1"/>
</dbReference>
<evidence type="ECO:0000256" key="8">
    <source>
        <dbReference type="SAM" id="SignalP"/>
    </source>
</evidence>
<dbReference type="Gene3D" id="2.130.10.10">
    <property type="entry name" value="YVTN repeat-like/Quinoprotein amine dehydrogenase"/>
    <property type="match status" value="1"/>
</dbReference>
<dbReference type="InterPro" id="IPR006581">
    <property type="entry name" value="VPS10"/>
</dbReference>
<dbReference type="OrthoDB" id="5949766at2759"/>
<dbReference type="InterPro" id="IPR022409">
    <property type="entry name" value="PKD/Chitinase_dom"/>
</dbReference>
<evidence type="ECO:0000256" key="6">
    <source>
        <dbReference type="SAM" id="MobiDB-lite"/>
    </source>
</evidence>
<keyword evidence="5" id="KW-0325">Glycoprotein</keyword>
<keyword evidence="7" id="KW-1133">Transmembrane helix</keyword>
<dbReference type="AlphaFoldDB" id="A0A6P8HAP6"/>
<dbReference type="PROSITE" id="PS00191">
    <property type="entry name" value="CYTOCHROME_B5_1"/>
    <property type="match status" value="1"/>
</dbReference>
<evidence type="ECO:0000256" key="2">
    <source>
        <dbReference type="ARBA" id="ARBA00010818"/>
    </source>
</evidence>
<dbReference type="PANTHER" id="PTHR12106">
    <property type="entry name" value="SORTILIN RELATED"/>
    <property type="match status" value="1"/>
</dbReference>
<feature type="compositionally biased region" description="Polar residues" evidence="6">
    <location>
        <begin position="1131"/>
        <end position="1146"/>
    </location>
</feature>
<evidence type="ECO:0000256" key="4">
    <source>
        <dbReference type="ARBA" id="ARBA00023136"/>
    </source>
</evidence>
<reference evidence="11" key="1">
    <citation type="submission" date="2025-08" db="UniProtKB">
        <authorList>
            <consortium name="RefSeq"/>
        </authorList>
    </citation>
    <scope>IDENTIFICATION</scope>
    <source>
        <tissue evidence="11">Tentacle</tissue>
    </source>
</reference>
<dbReference type="GO" id="GO:0006892">
    <property type="term" value="P:post-Golgi vesicle-mediated transport"/>
    <property type="evidence" value="ECO:0007669"/>
    <property type="project" value="TreeGrafter"/>
</dbReference>
<dbReference type="Pfam" id="PF00801">
    <property type="entry name" value="PKD"/>
    <property type="match status" value="2"/>
</dbReference>
<dbReference type="SUPFAM" id="SSF49299">
    <property type="entry name" value="PKD domain"/>
    <property type="match status" value="2"/>
</dbReference>
<dbReference type="Gene3D" id="2.60.40.10">
    <property type="entry name" value="Immunoglobulins"/>
    <property type="match status" value="2"/>
</dbReference>
<dbReference type="GeneID" id="116287099"/>
<dbReference type="InterPro" id="IPR018506">
    <property type="entry name" value="Cyt_B5_heme-BS"/>
</dbReference>
<evidence type="ECO:0000313" key="10">
    <source>
        <dbReference type="Proteomes" id="UP000515163"/>
    </source>
</evidence>
<name>A0A6P8HAP6_ACTTE</name>
<dbReference type="GO" id="GO:0005794">
    <property type="term" value="C:Golgi apparatus"/>
    <property type="evidence" value="ECO:0007669"/>
    <property type="project" value="TreeGrafter"/>
</dbReference>
<keyword evidence="10" id="KW-1185">Reference proteome</keyword>
<dbReference type="InterPro" id="IPR050310">
    <property type="entry name" value="VPS10-sortilin"/>
</dbReference>
<dbReference type="SMART" id="SM00602">
    <property type="entry name" value="VPS10"/>
    <property type="match status" value="1"/>
</dbReference>